<accession>A0A1M6Z7Y4</accession>
<protein>
    <submittedName>
        <fullName evidence="1">Uncharacterized protein</fullName>
    </submittedName>
</protein>
<organism evidence="1 2">
    <name type="scientific">Xylanibacter ruminicola</name>
    <name type="common">Prevotella ruminicola</name>
    <dbReference type="NCBI Taxonomy" id="839"/>
    <lineage>
        <taxon>Bacteria</taxon>
        <taxon>Pseudomonadati</taxon>
        <taxon>Bacteroidota</taxon>
        <taxon>Bacteroidia</taxon>
        <taxon>Bacteroidales</taxon>
        <taxon>Prevotellaceae</taxon>
        <taxon>Xylanibacter</taxon>
    </lineage>
</organism>
<gene>
    <name evidence="1" type="ORF">SAMN05216463_14310</name>
</gene>
<reference evidence="1 2" key="1">
    <citation type="submission" date="2016-11" db="EMBL/GenBank/DDBJ databases">
        <authorList>
            <person name="Jaros S."/>
            <person name="Januszkiewicz K."/>
            <person name="Wedrychowicz H."/>
        </authorList>
    </citation>
    <scope>NUCLEOTIDE SEQUENCE [LARGE SCALE GENOMIC DNA]</scope>
    <source>
        <strain evidence="1 2">KHT3</strain>
    </source>
</reference>
<name>A0A1M6Z7Y4_XYLRU</name>
<dbReference type="RefSeq" id="WP_073211814.1">
    <property type="nucleotide sequence ID" value="NZ_FRBD01000043.1"/>
</dbReference>
<dbReference type="AlphaFoldDB" id="A0A1M6Z7Y4"/>
<evidence type="ECO:0000313" key="2">
    <source>
        <dbReference type="Proteomes" id="UP000184130"/>
    </source>
</evidence>
<sequence length="142" mass="16613">MKKIIMIPLFLIGLAFGYIYNQSFHEDSEQPVSGYNYISRYDLYDYEEAVLKEGNYSKMVGIVGEAGVDRLPYVIVEYDVYNKKDAGYVLLQLYLLYQSRIKNRNKRAMVPLTDYVKSVITESSKNGYDFNSSKLEEFKKYE</sequence>
<proteinExistence type="predicted"/>
<dbReference type="EMBL" id="FRBD01000043">
    <property type="protein sequence ID" value="SHL26561.1"/>
    <property type="molecule type" value="Genomic_DNA"/>
</dbReference>
<evidence type="ECO:0000313" key="1">
    <source>
        <dbReference type="EMBL" id="SHL26561.1"/>
    </source>
</evidence>
<dbReference type="Proteomes" id="UP000184130">
    <property type="component" value="Unassembled WGS sequence"/>
</dbReference>